<name>A0A645BMS5_9ZZZZ</name>
<comment type="caution">
    <text evidence="1">The sequence shown here is derived from an EMBL/GenBank/DDBJ whole genome shotgun (WGS) entry which is preliminary data.</text>
</comment>
<reference evidence="1" key="1">
    <citation type="submission" date="2019-08" db="EMBL/GenBank/DDBJ databases">
        <authorList>
            <person name="Kucharzyk K."/>
            <person name="Murdoch R.W."/>
            <person name="Higgins S."/>
            <person name="Loffler F."/>
        </authorList>
    </citation>
    <scope>NUCLEOTIDE SEQUENCE</scope>
</reference>
<proteinExistence type="predicted"/>
<dbReference type="EMBL" id="VSSQ01021298">
    <property type="protein sequence ID" value="MPM66790.1"/>
    <property type="molecule type" value="Genomic_DNA"/>
</dbReference>
<protein>
    <submittedName>
        <fullName evidence="1">Uncharacterized protein</fullName>
    </submittedName>
</protein>
<gene>
    <name evidence="1" type="ORF">SDC9_113701</name>
</gene>
<evidence type="ECO:0000313" key="1">
    <source>
        <dbReference type="EMBL" id="MPM66790.1"/>
    </source>
</evidence>
<sequence length="267" mass="30271">MKNDVNYSEGTKIYINEYEIIKDLEKESTESLEKRGYSQSQINKIKNSRSDMIKEIKNRANLNDNQLKSMKYDDNQIKIIRNFAGSDAELTALAAQLTLYLVLSNYKFNGTETTCDVYTSWVWSTYPITQFNDGVAIAWSESFNSYSARTYINLYYTDVQNGNEREFTSSGFADYSPGGGFYVVFPLTKPEIGIYYKCLRGSVRTQLYKNGNIPTFEVVSKYVHSQLYAYPSITFPGGASINVGLGSNQMGLKKSEVRNGVIYNNAI</sequence>
<organism evidence="1">
    <name type="scientific">bioreactor metagenome</name>
    <dbReference type="NCBI Taxonomy" id="1076179"/>
    <lineage>
        <taxon>unclassified sequences</taxon>
        <taxon>metagenomes</taxon>
        <taxon>ecological metagenomes</taxon>
    </lineage>
</organism>
<dbReference type="AlphaFoldDB" id="A0A645BMS5"/>
<accession>A0A645BMS5</accession>